<dbReference type="EMBL" id="LSDT01000044">
    <property type="protein sequence ID" value="KXB90619.1"/>
    <property type="molecule type" value="Genomic_DNA"/>
</dbReference>
<feature type="domain" description="SLH" evidence="2">
    <location>
        <begin position="23"/>
        <end position="86"/>
    </location>
</feature>
<dbReference type="Gene3D" id="2.40.160.10">
    <property type="entry name" value="Porin"/>
    <property type="match status" value="1"/>
</dbReference>
<keyword evidence="1" id="KW-0732">Signal</keyword>
<comment type="caution">
    <text evidence="3">The sequence shown here is derived from an EMBL/GenBank/DDBJ whole genome shotgun (WGS) entry which is preliminary data.</text>
</comment>
<dbReference type="PANTHER" id="PTHR43308:SF1">
    <property type="entry name" value="OUTER MEMBRANE PROTEIN ALPHA"/>
    <property type="match status" value="1"/>
</dbReference>
<feature type="signal peptide" evidence="1">
    <location>
        <begin position="1"/>
        <end position="23"/>
    </location>
</feature>
<evidence type="ECO:0000313" key="3">
    <source>
        <dbReference type="EMBL" id="KXB90619.1"/>
    </source>
</evidence>
<dbReference type="Pfam" id="PF00395">
    <property type="entry name" value="SLH"/>
    <property type="match status" value="1"/>
</dbReference>
<reference evidence="4" key="1">
    <citation type="submission" date="2016-01" db="EMBL/GenBank/DDBJ databases">
        <authorList>
            <person name="Mitreva M."/>
            <person name="Pepin K.H."/>
            <person name="Mihindukulasuriya K.A."/>
            <person name="Fulton R."/>
            <person name="Fronick C."/>
            <person name="O'Laughlin M."/>
            <person name="Miner T."/>
            <person name="Herter B."/>
            <person name="Rosa B.A."/>
            <person name="Cordes M."/>
            <person name="Tomlinson C."/>
            <person name="Wollam A."/>
            <person name="Palsikar V.B."/>
            <person name="Mardis E.R."/>
            <person name="Wilson R.K."/>
        </authorList>
    </citation>
    <scope>NUCLEOTIDE SEQUENCE [LARGE SCALE GENOMIC DNA]</scope>
    <source>
        <strain evidence="4">KA00182</strain>
    </source>
</reference>
<dbReference type="PATRIC" id="fig|1588748.3.peg.1001"/>
<proteinExistence type="predicted"/>
<dbReference type="STRING" id="1588748.HMPREF3182_01042"/>
<dbReference type="SUPFAM" id="SSF56935">
    <property type="entry name" value="Porins"/>
    <property type="match status" value="1"/>
</dbReference>
<gene>
    <name evidence="3" type="ORF">HMPREF3182_01042</name>
</gene>
<dbReference type="InterPro" id="IPR023614">
    <property type="entry name" value="Porin_dom_sf"/>
</dbReference>
<dbReference type="AlphaFoldDB" id="A0A134CEL8"/>
<evidence type="ECO:0000259" key="2">
    <source>
        <dbReference type="PROSITE" id="PS51272"/>
    </source>
</evidence>
<dbReference type="InterPro" id="IPR051465">
    <property type="entry name" value="Cell_Envelope_Struct_Comp"/>
</dbReference>
<protein>
    <recommendedName>
        <fullName evidence="2">SLH domain-containing protein</fullName>
    </recommendedName>
</protein>
<name>A0A134CEL8_9FIRM</name>
<dbReference type="InterPro" id="IPR001119">
    <property type="entry name" value="SLH_dom"/>
</dbReference>
<organism evidence="3 4">
    <name type="scientific">Megasphaera hutchinsoni</name>
    <dbReference type="NCBI Taxonomy" id="1588748"/>
    <lineage>
        <taxon>Bacteria</taxon>
        <taxon>Bacillati</taxon>
        <taxon>Bacillota</taxon>
        <taxon>Negativicutes</taxon>
        <taxon>Veillonellales</taxon>
        <taxon>Veillonellaceae</taxon>
        <taxon>Megasphaera</taxon>
    </lineage>
</organism>
<sequence>MKKSKVLAALVATMAVGATCAFAANPFVDVPADSWAYKSVVSIANAGIIQGVDGTHFQGNRNITRYEAAEITAKAMAHAHQANAQQRAVINKLAQEFAAELNNLGVRVSNLEENVGNVKLTGDARVRYIHIKDKKEKDSSYDAKVALNAEAAVNDNVTVNYGIEYSGNFGDTEAAGEARAVTKKANVSVNLPKNINVVVGRQDFTFGQGYFYDGAADGVTLTYGGNDIVATAGFGKFKEDGVTNRKVSFQQLEGFFGDMSSVGVYHANVMNAPGQNPKGNNYRALGAFAKINAGNNITVSANYESLKEDKKDSKRTDFWSGKVQYGYADAATPQSWDVWVEYLNADKFALDVNSSSWRDGTLVSDVRSWGVGVDYVLAKNVKLQAMQSFSSKQKSDKDAKVNEETRAQLVFTF</sequence>
<evidence type="ECO:0000313" key="4">
    <source>
        <dbReference type="Proteomes" id="UP000070160"/>
    </source>
</evidence>
<dbReference type="RefSeq" id="WP_062485805.1">
    <property type="nucleotide sequence ID" value="NZ_KQ960952.1"/>
</dbReference>
<dbReference type="PANTHER" id="PTHR43308">
    <property type="entry name" value="OUTER MEMBRANE PROTEIN ALPHA-RELATED"/>
    <property type="match status" value="1"/>
</dbReference>
<accession>A0A134CEL8</accession>
<dbReference type="PROSITE" id="PS51272">
    <property type="entry name" value="SLH"/>
    <property type="match status" value="1"/>
</dbReference>
<dbReference type="Proteomes" id="UP000070160">
    <property type="component" value="Unassembled WGS sequence"/>
</dbReference>
<evidence type="ECO:0000256" key="1">
    <source>
        <dbReference type="SAM" id="SignalP"/>
    </source>
</evidence>
<feature type="chain" id="PRO_5007463381" description="SLH domain-containing protein" evidence="1">
    <location>
        <begin position="24"/>
        <end position="413"/>
    </location>
</feature>
<keyword evidence="4" id="KW-1185">Reference proteome</keyword>